<gene>
    <name evidence="9" type="ORF">SAMN05421774_103298</name>
</gene>
<feature type="transmembrane region" description="Helical" evidence="7">
    <location>
        <begin position="186"/>
        <end position="208"/>
    </location>
</feature>
<dbReference type="OrthoDB" id="9807402at2"/>
<reference evidence="9 10" key="1">
    <citation type="submission" date="2017-01" db="EMBL/GenBank/DDBJ databases">
        <authorList>
            <person name="Mah S.A."/>
            <person name="Swanson W.J."/>
            <person name="Moy G.W."/>
            <person name="Vacquier V.D."/>
        </authorList>
    </citation>
    <scope>NUCLEOTIDE SEQUENCE [LARGE SCALE GENOMIC DNA]</scope>
    <source>
        <strain evidence="9 10">DSM 26375</strain>
    </source>
</reference>
<comment type="similarity">
    <text evidence="7">Belongs to the binding-protein-dependent transport system permease family.</text>
</comment>
<dbReference type="PROSITE" id="PS50928">
    <property type="entry name" value="ABC_TM1"/>
    <property type="match status" value="1"/>
</dbReference>
<dbReference type="InterPro" id="IPR045621">
    <property type="entry name" value="BPD_transp_1_N"/>
</dbReference>
<evidence type="ECO:0000256" key="7">
    <source>
        <dbReference type="RuleBase" id="RU363032"/>
    </source>
</evidence>
<keyword evidence="2 7" id="KW-0813">Transport</keyword>
<dbReference type="Gene3D" id="1.10.3720.10">
    <property type="entry name" value="MetI-like"/>
    <property type="match status" value="1"/>
</dbReference>
<feature type="transmembrane region" description="Helical" evidence="7">
    <location>
        <begin position="143"/>
        <end position="162"/>
    </location>
</feature>
<dbReference type="AlphaFoldDB" id="A0A1N7NCX0"/>
<evidence type="ECO:0000259" key="8">
    <source>
        <dbReference type="PROSITE" id="PS50928"/>
    </source>
</evidence>
<feature type="transmembrane region" description="Helical" evidence="7">
    <location>
        <begin position="245"/>
        <end position="270"/>
    </location>
</feature>
<dbReference type="GO" id="GO:0005886">
    <property type="term" value="C:plasma membrane"/>
    <property type="evidence" value="ECO:0007669"/>
    <property type="project" value="UniProtKB-SubCell"/>
</dbReference>
<sequence length="323" mass="36275">MTRYILRRLFYMAVTLFAMITLMFFLFRMLPGDPTATVISPALDEAAREAMRRRFGLDQPLFTQYLAYLRNLAVLDFGMSFRTSAPVWDMIELRLVNTLLLILPSMIAAYVIGAFGGALIAWHRGGKAEGSVVLFATAVQSAPLFWLSMLAILLFSITLGWFPTGHIVTPGKFPDPTWRMYLTWDFLHHLALPFLVNTCYQLCFPLLLMRSTMLSTIGEDYVELARMKGLTERQVLYGHAMRNSLLPLATTLPMILGWAVAGSVVIESVFSWPGLGLLMIEAITRSDYPVVQGAFLLIAVLTILGTFVADLLYGLLDPRIVYR</sequence>
<evidence type="ECO:0000256" key="1">
    <source>
        <dbReference type="ARBA" id="ARBA00004651"/>
    </source>
</evidence>
<evidence type="ECO:0000313" key="10">
    <source>
        <dbReference type="Proteomes" id="UP000186141"/>
    </source>
</evidence>
<dbReference type="Proteomes" id="UP000186141">
    <property type="component" value="Unassembled WGS sequence"/>
</dbReference>
<evidence type="ECO:0000256" key="2">
    <source>
        <dbReference type="ARBA" id="ARBA00022448"/>
    </source>
</evidence>
<dbReference type="CDD" id="cd06261">
    <property type="entry name" value="TM_PBP2"/>
    <property type="match status" value="1"/>
</dbReference>
<evidence type="ECO:0000256" key="4">
    <source>
        <dbReference type="ARBA" id="ARBA00022692"/>
    </source>
</evidence>
<accession>A0A1N7NCX0</accession>
<dbReference type="PANTHER" id="PTHR43163">
    <property type="entry name" value="DIPEPTIDE TRANSPORT SYSTEM PERMEASE PROTEIN DPPB-RELATED"/>
    <property type="match status" value="1"/>
</dbReference>
<dbReference type="Pfam" id="PF00528">
    <property type="entry name" value="BPD_transp_1"/>
    <property type="match status" value="1"/>
</dbReference>
<dbReference type="EMBL" id="FTOT01000003">
    <property type="protein sequence ID" value="SIS96152.1"/>
    <property type="molecule type" value="Genomic_DNA"/>
</dbReference>
<dbReference type="InterPro" id="IPR000515">
    <property type="entry name" value="MetI-like"/>
</dbReference>
<keyword evidence="5 7" id="KW-1133">Transmembrane helix</keyword>
<name>A0A1N7NCX0_9RHOB</name>
<proteinExistence type="inferred from homology"/>
<dbReference type="GO" id="GO:0055085">
    <property type="term" value="P:transmembrane transport"/>
    <property type="evidence" value="ECO:0007669"/>
    <property type="project" value="InterPro"/>
</dbReference>
<keyword evidence="10" id="KW-1185">Reference proteome</keyword>
<dbReference type="SUPFAM" id="SSF161098">
    <property type="entry name" value="MetI-like"/>
    <property type="match status" value="1"/>
</dbReference>
<feature type="transmembrane region" description="Helical" evidence="7">
    <location>
        <begin position="290"/>
        <end position="316"/>
    </location>
</feature>
<dbReference type="STRING" id="1086013.SAMN05421774_103298"/>
<dbReference type="RefSeq" id="WP_076530814.1">
    <property type="nucleotide sequence ID" value="NZ_BMEH01000003.1"/>
</dbReference>
<feature type="transmembrane region" description="Helical" evidence="7">
    <location>
        <begin position="9"/>
        <end position="27"/>
    </location>
</feature>
<evidence type="ECO:0000256" key="5">
    <source>
        <dbReference type="ARBA" id="ARBA00022989"/>
    </source>
</evidence>
<comment type="subcellular location">
    <subcellularLocation>
        <location evidence="1 7">Cell membrane</location>
        <topology evidence="1 7">Multi-pass membrane protein</topology>
    </subcellularLocation>
</comment>
<dbReference type="PANTHER" id="PTHR43163:SF6">
    <property type="entry name" value="DIPEPTIDE TRANSPORT SYSTEM PERMEASE PROTEIN DPPB-RELATED"/>
    <property type="match status" value="1"/>
</dbReference>
<evidence type="ECO:0000256" key="3">
    <source>
        <dbReference type="ARBA" id="ARBA00022475"/>
    </source>
</evidence>
<organism evidence="9 10">
    <name type="scientific">Gemmobacter megaterium</name>
    <dbReference type="NCBI Taxonomy" id="1086013"/>
    <lineage>
        <taxon>Bacteria</taxon>
        <taxon>Pseudomonadati</taxon>
        <taxon>Pseudomonadota</taxon>
        <taxon>Alphaproteobacteria</taxon>
        <taxon>Rhodobacterales</taxon>
        <taxon>Paracoccaceae</taxon>
        <taxon>Gemmobacter</taxon>
    </lineage>
</organism>
<dbReference type="Pfam" id="PF19300">
    <property type="entry name" value="BPD_transp_1_N"/>
    <property type="match status" value="1"/>
</dbReference>
<evidence type="ECO:0000313" key="9">
    <source>
        <dbReference type="EMBL" id="SIS96152.1"/>
    </source>
</evidence>
<dbReference type="InterPro" id="IPR035906">
    <property type="entry name" value="MetI-like_sf"/>
</dbReference>
<keyword evidence="3" id="KW-1003">Cell membrane</keyword>
<feature type="transmembrane region" description="Helical" evidence="7">
    <location>
        <begin position="99"/>
        <end position="122"/>
    </location>
</feature>
<feature type="domain" description="ABC transmembrane type-1" evidence="8">
    <location>
        <begin position="95"/>
        <end position="313"/>
    </location>
</feature>
<keyword evidence="6 7" id="KW-0472">Membrane</keyword>
<protein>
    <submittedName>
        <fullName evidence="9">Peptide/nickel transport system permease protein</fullName>
    </submittedName>
</protein>
<keyword evidence="4 7" id="KW-0812">Transmembrane</keyword>
<evidence type="ECO:0000256" key="6">
    <source>
        <dbReference type="ARBA" id="ARBA00023136"/>
    </source>
</evidence>